<name>A0ABD1CC49_CULPP</name>
<evidence type="ECO:0000256" key="1">
    <source>
        <dbReference type="SAM" id="MobiDB-lite"/>
    </source>
</evidence>
<keyword evidence="3" id="KW-1185">Reference proteome</keyword>
<dbReference type="AlphaFoldDB" id="A0ABD1CC49"/>
<evidence type="ECO:0000313" key="2">
    <source>
        <dbReference type="EMBL" id="KAL1373932.1"/>
    </source>
</evidence>
<comment type="caution">
    <text evidence="2">The sequence shown here is derived from an EMBL/GenBank/DDBJ whole genome shotgun (WGS) entry which is preliminary data.</text>
</comment>
<evidence type="ECO:0000313" key="3">
    <source>
        <dbReference type="Proteomes" id="UP001562425"/>
    </source>
</evidence>
<gene>
    <name evidence="2" type="ORF">pipiens_018365</name>
</gene>
<sequence length="197" mass="22150">MSSSRFPAPVWRYPPSTSNSPFQRMLKPVSGEVAITRHLSNSLPASPNVCPPARTPNKNARANDLSIMRRPKRWRQPPKPISAPVKATTVKPAQRRRSAPHQHRISITGKGARINSRCQQAAQQAIGTVHPRLVNTAASANWYQNEETQLYHVNGYISTPKRVRHNGDMDASQWRLQQRQKATMSAILAQQNWLSPL</sequence>
<feature type="compositionally biased region" description="Basic residues" evidence="1">
    <location>
        <begin position="93"/>
        <end position="104"/>
    </location>
</feature>
<dbReference type="EMBL" id="JBEHCU010013823">
    <property type="protein sequence ID" value="KAL1373932.1"/>
    <property type="molecule type" value="Genomic_DNA"/>
</dbReference>
<dbReference type="Proteomes" id="UP001562425">
    <property type="component" value="Unassembled WGS sequence"/>
</dbReference>
<feature type="region of interest" description="Disordered" evidence="1">
    <location>
        <begin position="74"/>
        <end position="104"/>
    </location>
</feature>
<proteinExistence type="predicted"/>
<organism evidence="2 3">
    <name type="scientific">Culex pipiens pipiens</name>
    <name type="common">Northern house mosquito</name>
    <dbReference type="NCBI Taxonomy" id="38569"/>
    <lineage>
        <taxon>Eukaryota</taxon>
        <taxon>Metazoa</taxon>
        <taxon>Ecdysozoa</taxon>
        <taxon>Arthropoda</taxon>
        <taxon>Hexapoda</taxon>
        <taxon>Insecta</taxon>
        <taxon>Pterygota</taxon>
        <taxon>Neoptera</taxon>
        <taxon>Endopterygota</taxon>
        <taxon>Diptera</taxon>
        <taxon>Nematocera</taxon>
        <taxon>Culicoidea</taxon>
        <taxon>Culicidae</taxon>
        <taxon>Culicinae</taxon>
        <taxon>Culicini</taxon>
        <taxon>Culex</taxon>
        <taxon>Culex</taxon>
    </lineage>
</organism>
<reference evidence="2 3" key="1">
    <citation type="submission" date="2024-05" db="EMBL/GenBank/DDBJ databases">
        <title>Culex pipiens pipiens assembly and annotation.</title>
        <authorList>
            <person name="Alout H."/>
            <person name="Durand T."/>
        </authorList>
    </citation>
    <scope>NUCLEOTIDE SEQUENCE [LARGE SCALE GENOMIC DNA]</scope>
    <source>
        <strain evidence="2">HA-2024</strain>
        <tissue evidence="2">Whole body</tissue>
    </source>
</reference>
<feature type="region of interest" description="Disordered" evidence="1">
    <location>
        <begin position="1"/>
        <end position="24"/>
    </location>
</feature>
<accession>A0ABD1CC49</accession>
<protein>
    <submittedName>
        <fullName evidence="2">Uncharacterized protein</fullName>
    </submittedName>
</protein>